<sequence>MRYERIYEGRFLDRPNRFIAHVEIGGNRETVHVKNTGRCAELLVPGAQVYVQKADNPKRKTQWDLIAVRKGERLINMDSQIPNALVREWLEETEDGRRFLPGLTCLRPEYTWGSSRIDLCAQAGERKMLIEVKGVTLEENGVVRFPDAPSERAVKHMEELAQAVREGWEAAVFFVVQMEDVSFFTPNRDTHPAFAEALRRAAGAGVRIAAWDCHVEPDRLYIRREVPVVLDDPVLWEIREPLVNWYRQNRRDLPWRHNPDAYRVWVSEIMLQQTRVEAVKPYYERFLAALPDVRALAEAPEDRLLKLWEGLGYYNRVRNMQKAARQIVEEYGGVFPDRYEDIRALTGIGSYTAGAVSAFAFGLPRPAVDGNVLRVVSRLLASREDIMKASVRKKTEEALEEVIPADAAADFDQGLIELGALVCLPGGEPRCGQCPLAFCCRARAQGIQSELPVRAKAKARRVEERTVFIFRDGESAALRKRPAKGLLAGLYELPSVEGHLTMEEAVAYSKSIGLVPVRVRELGPARHVFSHVEWDMIGYLVQVDELEKSCREEMLFIHPKRAQERYAIPSAFEKYAGYLEIRVGSERYRNE</sequence>
<evidence type="ECO:0000256" key="13">
    <source>
        <dbReference type="HAMAP-Rule" id="MF_00095"/>
    </source>
</evidence>
<keyword evidence="8" id="KW-0378">Hydrolase</keyword>
<dbReference type="Pfam" id="PF14815">
    <property type="entry name" value="NUDIX_4"/>
    <property type="match status" value="1"/>
</dbReference>
<evidence type="ECO:0000256" key="7">
    <source>
        <dbReference type="ARBA" id="ARBA00022763"/>
    </source>
</evidence>
<comment type="similarity">
    <text evidence="4">Belongs to the Nth/MutY family.</text>
</comment>
<evidence type="ECO:0000256" key="4">
    <source>
        <dbReference type="ARBA" id="ARBA00008343"/>
    </source>
</evidence>
<dbReference type="Gene3D" id="3.40.1350.60">
    <property type="match status" value="1"/>
</dbReference>
<dbReference type="AlphaFoldDB" id="A0A939BFI2"/>
<dbReference type="Pfam" id="PF00730">
    <property type="entry name" value="HhH-GPD"/>
    <property type="match status" value="1"/>
</dbReference>
<name>A0A939BFI2_9CLOT</name>
<dbReference type="GO" id="GO:0046872">
    <property type="term" value="F:metal ion binding"/>
    <property type="evidence" value="ECO:0007669"/>
    <property type="project" value="UniProtKB-KW"/>
</dbReference>
<evidence type="ECO:0000256" key="2">
    <source>
        <dbReference type="ARBA" id="ARBA00001966"/>
    </source>
</evidence>
<comment type="function">
    <text evidence="3">Adenine glycosylase active on G-A mispairs. MutY also corrects error-prone DNA synthesis past GO lesions which are due to the oxidatively damaged form of guanine: 7,8-dihydro-8-oxoguanine (8-oxo-dGTP).</text>
</comment>
<dbReference type="InterPro" id="IPR023170">
    <property type="entry name" value="HhH_base_excis_C"/>
</dbReference>
<evidence type="ECO:0000256" key="1">
    <source>
        <dbReference type="ARBA" id="ARBA00000843"/>
    </source>
</evidence>
<evidence type="ECO:0000256" key="5">
    <source>
        <dbReference type="ARBA" id="ARBA00022485"/>
    </source>
</evidence>
<evidence type="ECO:0000259" key="14">
    <source>
        <dbReference type="SMART" id="SM00478"/>
    </source>
</evidence>
<keyword evidence="9" id="KW-0408">Iron</keyword>
<evidence type="ECO:0000313" key="15">
    <source>
        <dbReference type="EMBL" id="MBM6948307.1"/>
    </source>
</evidence>
<dbReference type="InterPro" id="IPR029119">
    <property type="entry name" value="MutY_C"/>
</dbReference>
<dbReference type="RefSeq" id="WP_204906330.1">
    <property type="nucleotide sequence ID" value="NZ_JACJKS010000007.1"/>
</dbReference>
<organism evidence="15 16">
    <name type="scientific">Mordavella massiliensis</name>
    <dbReference type="NCBI Taxonomy" id="1871024"/>
    <lineage>
        <taxon>Bacteria</taxon>
        <taxon>Bacillati</taxon>
        <taxon>Bacillota</taxon>
        <taxon>Clostridia</taxon>
        <taxon>Eubacteriales</taxon>
        <taxon>Clostridiaceae</taxon>
        <taxon>Mordavella</taxon>
    </lineage>
</organism>
<dbReference type="FunFam" id="1.10.340.30:FF:000002">
    <property type="entry name" value="Adenine DNA glycosylase"/>
    <property type="match status" value="1"/>
</dbReference>
<keyword evidence="10" id="KW-0411">Iron-sulfur</keyword>
<dbReference type="Proteomes" id="UP000705508">
    <property type="component" value="Unassembled WGS sequence"/>
</dbReference>
<dbReference type="InterPro" id="IPR041465">
    <property type="entry name" value="SfsA_N"/>
</dbReference>
<evidence type="ECO:0000256" key="10">
    <source>
        <dbReference type="ARBA" id="ARBA00023014"/>
    </source>
</evidence>
<evidence type="ECO:0000256" key="3">
    <source>
        <dbReference type="ARBA" id="ARBA00002933"/>
    </source>
</evidence>
<dbReference type="InterPro" id="IPR003265">
    <property type="entry name" value="HhH-GPD_domain"/>
</dbReference>
<dbReference type="PANTHER" id="PTHR42944:SF1">
    <property type="entry name" value="ADENINE DNA GLYCOSYLASE"/>
    <property type="match status" value="1"/>
</dbReference>
<dbReference type="InterPro" id="IPR015797">
    <property type="entry name" value="NUDIX_hydrolase-like_dom_sf"/>
</dbReference>
<feature type="domain" description="HhH-GPD" evidence="14">
    <location>
        <begin position="270"/>
        <end position="421"/>
    </location>
</feature>
<keyword evidence="7" id="KW-0227">DNA damage</keyword>
<evidence type="ECO:0000256" key="6">
    <source>
        <dbReference type="ARBA" id="ARBA00022723"/>
    </source>
</evidence>
<accession>A0A939BFI2</accession>
<proteinExistence type="inferred from homology"/>
<dbReference type="GO" id="GO:0006284">
    <property type="term" value="P:base-excision repair"/>
    <property type="evidence" value="ECO:0007669"/>
    <property type="project" value="InterPro"/>
</dbReference>
<dbReference type="InterPro" id="IPR005224">
    <property type="entry name" value="SfsA"/>
</dbReference>
<dbReference type="Gene3D" id="2.40.50.580">
    <property type="match status" value="1"/>
</dbReference>
<dbReference type="Gene3D" id="3.90.79.10">
    <property type="entry name" value="Nucleoside Triphosphate Pyrophosphohydrolase"/>
    <property type="match status" value="1"/>
</dbReference>
<dbReference type="HAMAP" id="MF_00095">
    <property type="entry name" value="SfsA"/>
    <property type="match status" value="1"/>
</dbReference>
<dbReference type="GO" id="GO:0035485">
    <property type="term" value="F:adenine/guanine mispair binding"/>
    <property type="evidence" value="ECO:0007669"/>
    <property type="project" value="TreeGrafter"/>
</dbReference>
<dbReference type="GO" id="GO:0000701">
    <property type="term" value="F:purine-specific mismatch base pair DNA N-glycosylase activity"/>
    <property type="evidence" value="ECO:0007669"/>
    <property type="project" value="UniProtKB-EC"/>
</dbReference>
<dbReference type="SUPFAM" id="SSF55811">
    <property type="entry name" value="Nudix"/>
    <property type="match status" value="1"/>
</dbReference>
<dbReference type="SMART" id="SM00478">
    <property type="entry name" value="ENDO3c"/>
    <property type="match status" value="1"/>
</dbReference>
<evidence type="ECO:0000256" key="8">
    <source>
        <dbReference type="ARBA" id="ARBA00022801"/>
    </source>
</evidence>
<dbReference type="InterPro" id="IPR040452">
    <property type="entry name" value="SfsA_C"/>
</dbReference>
<dbReference type="EMBL" id="JACJKS010000007">
    <property type="protein sequence ID" value="MBM6948307.1"/>
    <property type="molecule type" value="Genomic_DNA"/>
</dbReference>
<reference evidence="15" key="1">
    <citation type="submission" date="2020-08" db="EMBL/GenBank/DDBJ databases">
        <authorList>
            <person name="Cejkova D."/>
            <person name="Kubasova T."/>
            <person name="Jahodarova E."/>
            <person name="Rychlik I."/>
        </authorList>
    </citation>
    <scope>NUCLEOTIDE SEQUENCE</scope>
    <source>
        <strain evidence="15">An582</strain>
    </source>
</reference>
<dbReference type="InterPro" id="IPR011257">
    <property type="entry name" value="DNA_glycosylase"/>
</dbReference>
<protein>
    <recommendedName>
        <fullName evidence="13">Sugar fermentation stimulation protein homolog</fullName>
    </recommendedName>
</protein>
<comment type="similarity">
    <text evidence="13">Belongs to the SfsA family.</text>
</comment>
<keyword evidence="5" id="KW-0004">4Fe-4S</keyword>
<dbReference type="SUPFAM" id="SSF48150">
    <property type="entry name" value="DNA-glycosylase"/>
    <property type="match status" value="1"/>
</dbReference>
<keyword evidence="6" id="KW-0479">Metal-binding</keyword>
<gene>
    <name evidence="15" type="primary">mutY</name>
    <name evidence="13" type="synonym">sfsA</name>
    <name evidence="15" type="ORF">H6A20_06500</name>
</gene>
<dbReference type="CDD" id="cd22359">
    <property type="entry name" value="SfsA-like_bacterial"/>
    <property type="match status" value="1"/>
</dbReference>
<evidence type="ECO:0000313" key="16">
    <source>
        <dbReference type="Proteomes" id="UP000705508"/>
    </source>
</evidence>
<keyword evidence="11" id="KW-0234">DNA repair</keyword>
<dbReference type="InterPro" id="IPR005760">
    <property type="entry name" value="A/G_AdeGlyc_MutY"/>
</dbReference>
<dbReference type="GO" id="GO:0032357">
    <property type="term" value="F:oxidized purine DNA binding"/>
    <property type="evidence" value="ECO:0007669"/>
    <property type="project" value="TreeGrafter"/>
</dbReference>
<dbReference type="CDD" id="cd00056">
    <property type="entry name" value="ENDO3c"/>
    <property type="match status" value="1"/>
</dbReference>
<dbReference type="GO" id="GO:0051539">
    <property type="term" value="F:4 iron, 4 sulfur cluster binding"/>
    <property type="evidence" value="ECO:0007669"/>
    <property type="project" value="UniProtKB-KW"/>
</dbReference>
<comment type="cofactor">
    <cofactor evidence="2">
        <name>[4Fe-4S] cluster</name>
        <dbReference type="ChEBI" id="CHEBI:49883"/>
    </cofactor>
</comment>
<dbReference type="Pfam" id="PF17746">
    <property type="entry name" value="SfsA_N"/>
    <property type="match status" value="1"/>
</dbReference>
<dbReference type="NCBIfam" id="TIGR00230">
    <property type="entry name" value="sfsA"/>
    <property type="match status" value="1"/>
</dbReference>
<dbReference type="GO" id="GO:0034039">
    <property type="term" value="F:8-oxo-7,8-dihydroguanine DNA N-glycosylase activity"/>
    <property type="evidence" value="ECO:0007669"/>
    <property type="project" value="TreeGrafter"/>
</dbReference>
<dbReference type="CDD" id="cd03431">
    <property type="entry name" value="NUDIX_DNA_Glycosylase_C-MutY"/>
    <property type="match status" value="1"/>
</dbReference>
<dbReference type="PANTHER" id="PTHR42944">
    <property type="entry name" value="ADENINE DNA GLYCOSYLASE"/>
    <property type="match status" value="1"/>
</dbReference>
<evidence type="ECO:0000256" key="11">
    <source>
        <dbReference type="ARBA" id="ARBA00023204"/>
    </source>
</evidence>
<reference evidence="15" key="2">
    <citation type="journal article" date="2021" name="Sci. Rep.">
        <title>The distribution of antibiotic resistance genes in chicken gut microbiota commensals.</title>
        <authorList>
            <person name="Juricova H."/>
            <person name="Matiasovicova J."/>
            <person name="Kubasova T."/>
            <person name="Cejkova D."/>
            <person name="Rychlik I."/>
        </authorList>
    </citation>
    <scope>NUCLEOTIDE SEQUENCE</scope>
    <source>
        <strain evidence="15">An582</strain>
    </source>
</reference>
<dbReference type="Pfam" id="PF03749">
    <property type="entry name" value="SfsA"/>
    <property type="match status" value="1"/>
</dbReference>
<comment type="catalytic activity">
    <reaction evidence="1">
        <text>Hydrolyzes free adenine bases from 7,8-dihydro-8-oxoguanine:adenine mismatched double-stranded DNA, leaving an apurinic site.</text>
        <dbReference type="EC" id="3.2.2.31"/>
    </reaction>
</comment>
<dbReference type="Gene3D" id="1.10.1670.10">
    <property type="entry name" value="Helix-hairpin-Helix base-excision DNA repair enzymes (C-terminal)"/>
    <property type="match status" value="1"/>
</dbReference>
<keyword evidence="12" id="KW-0326">Glycosidase</keyword>
<comment type="caution">
    <text evidence="15">The sequence shown here is derived from an EMBL/GenBank/DDBJ whole genome shotgun (WGS) entry which is preliminary data.</text>
</comment>
<dbReference type="Gene3D" id="1.10.340.30">
    <property type="entry name" value="Hypothetical protein, domain 2"/>
    <property type="match status" value="1"/>
</dbReference>
<evidence type="ECO:0000256" key="9">
    <source>
        <dbReference type="ARBA" id="ARBA00023004"/>
    </source>
</evidence>
<dbReference type="GO" id="GO:0006298">
    <property type="term" value="P:mismatch repair"/>
    <property type="evidence" value="ECO:0007669"/>
    <property type="project" value="TreeGrafter"/>
</dbReference>
<dbReference type="NCBIfam" id="TIGR01084">
    <property type="entry name" value="mutY"/>
    <property type="match status" value="1"/>
</dbReference>
<evidence type="ECO:0000256" key="12">
    <source>
        <dbReference type="ARBA" id="ARBA00023295"/>
    </source>
</evidence>
<dbReference type="InterPro" id="IPR044298">
    <property type="entry name" value="MIG/MutY"/>
</dbReference>